<organism evidence="2 3">
    <name type="scientific">Pestalotiopsis fici (strain W106-1 / CGMCC3.15140)</name>
    <dbReference type="NCBI Taxonomy" id="1229662"/>
    <lineage>
        <taxon>Eukaryota</taxon>
        <taxon>Fungi</taxon>
        <taxon>Dikarya</taxon>
        <taxon>Ascomycota</taxon>
        <taxon>Pezizomycotina</taxon>
        <taxon>Sordariomycetes</taxon>
        <taxon>Xylariomycetidae</taxon>
        <taxon>Amphisphaeriales</taxon>
        <taxon>Sporocadaceae</taxon>
        <taxon>Pestalotiopsis</taxon>
    </lineage>
</organism>
<dbReference type="EMBL" id="KI912109">
    <property type="protein sequence ID" value="ETS87814.1"/>
    <property type="molecule type" value="Genomic_DNA"/>
</dbReference>
<protein>
    <recommendedName>
        <fullName evidence="4">TLC domain-containing protein</fullName>
    </recommendedName>
</protein>
<keyword evidence="3" id="KW-1185">Reference proteome</keyword>
<dbReference type="KEGG" id="pfy:PFICI_01642"/>
<name>W3XPB5_PESFW</name>
<dbReference type="HOGENOM" id="CLU_1027142_0_0_1"/>
<keyword evidence="1" id="KW-0812">Transmembrane</keyword>
<dbReference type="InParanoid" id="W3XPB5"/>
<accession>W3XPB5</accession>
<keyword evidence="1" id="KW-1133">Transmembrane helix</keyword>
<evidence type="ECO:0000256" key="1">
    <source>
        <dbReference type="SAM" id="Phobius"/>
    </source>
</evidence>
<feature type="transmembrane region" description="Helical" evidence="1">
    <location>
        <begin position="63"/>
        <end position="83"/>
    </location>
</feature>
<gene>
    <name evidence="2" type="ORF">PFICI_01642</name>
</gene>
<dbReference type="GeneID" id="19266655"/>
<feature type="transmembrane region" description="Helical" evidence="1">
    <location>
        <begin position="20"/>
        <end position="43"/>
    </location>
</feature>
<dbReference type="OrthoDB" id="4283326at2759"/>
<dbReference type="RefSeq" id="XP_007828414.1">
    <property type="nucleotide sequence ID" value="XM_007830223.1"/>
</dbReference>
<keyword evidence="1" id="KW-0472">Membrane</keyword>
<evidence type="ECO:0000313" key="2">
    <source>
        <dbReference type="EMBL" id="ETS87814.1"/>
    </source>
</evidence>
<feature type="transmembrane region" description="Helical" evidence="1">
    <location>
        <begin position="166"/>
        <end position="186"/>
    </location>
</feature>
<reference evidence="3" key="1">
    <citation type="journal article" date="2015" name="BMC Genomics">
        <title>Genomic and transcriptomic analysis of the endophytic fungus Pestalotiopsis fici reveals its lifestyle and high potential for synthesis of natural products.</title>
        <authorList>
            <person name="Wang X."/>
            <person name="Zhang X."/>
            <person name="Liu L."/>
            <person name="Xiang M."/>
            <person name="Wang W."/>
            <person name="Sun X."/>
            <person name="Che Y."/>
            <person name="Guo L."/>
            <person name="Liu G."/>
            <person name="Guo L."/>
            <person name="Wang C."/>
            <person name="Yin W.B."/>
            <person name="Stadler M."/>
            <person name="Zhang X."/>
            <person name="Liu X."/>
        </authorList>
    </citation>
    <scope>NUCLEOTIDE SEQUENCE [LARGE SCALE GENOMIC DNA]</scope>
    <source>
        <strain evidence="3">W106-1 / CGMCC3.15140</strain>
    </source>
</reference>
<feature type="transmembrane region" description="Helical" evidence="1">
    <location>
        <begin position="226"/>
        <end position="246"/>
    </location>
</feature>
<feature type="transmembrane region" description="Helical" evidence="1">
    <location>
        <begin position="198"/>
        <end position="220"/>
    </location>
</feature>
<sequence length="271" mass="30920">MEDYTAIRVYLQPIFLDRHGVLLCVLVQLISMYVVGSISGFALPWLSPRVKSLPDRRQKQLAIAVPVILLKAIVMLLIVDVLLSSPLFCDHSSTCNGGPALDYRFQTLYFVAISYIFEILQRPSSAELVAHHLYLQGLPCYYWFYLQHQPTMHIDLALRFFELMVLLGPGATDITSDITFLLYYTAPRSRTGLGFTKAMSWIATVMRAVQWIALTSYGYLRYNEAVFLLSSTEKVVFAISVALWVWTEVDEILKIRGMVDKFQKSLDKKTL</sequence>
<dbReference type="Proteomes" id="UP000030651">
    <property type="component" value="Unassembled WGS sequence"/>
</dbReference>
<evidence type="ECO:0008006" key="4">
    <source>
        <dbReference type="Google" id="ProtNLM"/>
    </source>
</evidence>
<proteinExistence type="predicted"/>
<evidence type="ECO:0000313" key="3">
    <source>
        <dbReference type="Proteomes" id="UP000030651"/>
    </source>
</evidence>
<dbReference type="AlphaFoldDB" id="W3XPB5"/>